<evidence type="ECO:0000313" key="2">
    <source>
        <dbReference type="EMBL" id="CBN78608.1"/>
    </source>
</evidence>
<feature type="compositionally biased region" description="Basic and acidic residues" evidence="1">
    <location>
        <begin position="173"/>
        <end position="188"/>
    </location>
</feature>
<feature type="compositionally biased region" description="Polar residues" evidence="1">
    <location>
        <begin position="666"/>
        <end position="679"/>
    </location>
</feature>
<name>D8LEP5_ECTSI</name>
<feature type="region of interest" description="Disordered" evidence="1">
    <location>
        <begin position="1"/>
        <end position="40"/>
    </location>
</feature>
<feature type="compositionally biased region" description="Basic and acidic residues" evidence="1">
    <location>
        <begin position="514"/>
        <end position="527"/>
    </location>
</feature>
<protein>
    <submittedName>
        <fullName evidence="2">Uncharacterized protein</fullName>
    </submittedName>
</protein>
<reference evidence="2 3" key="1">
    <citation type="journal article" date="2010" name="Nature">
        <title>The Ectocarpus genome and the independent evolution of multicellularity in brown algae.</title>
        <authorList>
            <person name="Cock J.M."/>
            <person name="Sterck L."/>
            <person name="Rouze P."/>
            <person name="Scornet D."/>
            <person name="Allen A.E."/>
            <person name="Amoutzias G."/>
            <person name="Anthouard V."/>
            <person name="Artiguenave F."/>
            <person name="Aury J.M."/>
            <person name="Badger J.H."/>
            <person name="Beszteri B."/>
            <person name="Billiau K."/>
            <person name="Bonnet E."/>
            <person name="Bothwell J.H."/>
            <person name="Bowler C."/>
            <person name="Boyen C."/>
            <person name="Brownlee C."/>
            <person name="Carrano C.J."/>
            <person name="Charrier B."/>
            <person name="Cho G.Y."/>
            <person name="Coelho S.M."/>
            <person name="Collen J."/>
            <person name="Corre E."/>
            <person name="Da Silva C."/>
            <person name="Delage L."/>
            <person name="Delaroque N."/>
            <person name="Dittami S.M."/>
            <person name="Doulbeau S."/>
            <person name="Elias M."/>
            <person name="Farnham G."/>
            <person name="Gachon C.M."/>
            <person name="Gschloessl B."/>
            <person name="Heesch S."/>
            <person name="Jabbari K."/>
            <person name="Jubin C."/>
            <person name="Kawai H."/>
            <person name="Kimura K."/>
            <person name="Kloareg B."/>
            <person name="Kupper F.C."/>
            <person name="Lang D."/>
            <person name="Le Bail A."/>
            <person name="Leblanc C."/>
            <person name="Lerouge P."/>
            <person name="Lohr M."/>
            <person name="Lopez P.J."/>
            <person name="Martens C."/>
            <person name="Maumus F."/>
            <person name="Michel G."/>
            <person name="Miranda-Saavedra D."/>
            <person name="Morales J."/>
            <person name="Moreau H."/>
            <person name="Motomura T."/>
            <person name="Nagasato C."/>
            <person name="Napoli C.A."/>
            <person name="Nelson D.R."/>
            <person name="Nyvall-Collen P."/>
            <person name="Peters A.F."/>
            <person name="Pommier C."/>
            <person name="Potin P."/>
            <person name="Poulain J."/>
            <person name="Quesneville H."/>
            <person name="Read B."/>
            <person name="Rensing S.A."/>
            <person name="Ritter A."/>
            <person name="Rousvoal S."/>
            <person name="Samanta M."/>
            <person name="Samson G."/>
            <person name="Schroeder D.C."/>
            <person name="Segurens B."/>
            <person name="Strittmatter M."/>
            <person name="Tonon T."/>
            <person name="Tregear J.W."/>
            <person name="Valentin K."/>
            <person name="von Dassow P."/>
            <person name="Yamagishi T."/>
            <person name="Van de Peer Y."/>
            <person name="Wincker P."/>
        </authorList>
    </citation>
    <scope>NUCLEOTIDE SEQUENCE [LARGE SCALE GENOMIC DNA]</scope>
    <source>
        <strain evidence="3">Ec32 / CCAP1310/4</strain>
    </source>
</reference>
<feature type="region of interest" description="Disordered" evidence="1">
    <location>
        <begin position="231"/>
        <end position="387"/>
    </location>
</feature>
<sequence length="718" mass="73004">MSPQRHTRAPWRDEDEGYAPSPGRGRYSLSTLAGSPDAPVVDLAGLDTTLRNDDSVVLSPQGDGDDQGSGDTASGQKAGATGNQTAVRPMCRIGEKQLLMQLVQEYTPEGTRETKARARVWLDIAKRMLIPTEVTVTEDAEDTVVTVDYQRGRDTVAMDKLVDTCQRLVRDAKKKIEKEQRDAPKKTGEGTVDPEEPSEEAMKSSLEHHTALAVQYDLYAKEQSMSKGKVAKEHAEWAGSTRNSNTDDIFSLRGGRGGGGRGGGGRRGGGRAAGGRGAGARGAGARGAGARGAGARGAGARGAGARGAGGASAGARGAGARGAGARGAGARGAGGASAGGRGAGARGAGGASGGGRGGMSSTGGRPGGRGYRGASNHRRPGGEEDWETAEFFAPRRGALEAAAAGELTVDLLPEEGDWEEEVDLAAADDQEAQMLSGGKLGRQYRDGANGSARKQVFRGNPEAANASVGEQIAAGFDFLFRRDEREEQRLREEREERAARLAAGGAGGDAASARLDRMEAKVEDQNGKLDKLLELVGRSNGMQQPAPQFGVAGFHSAMYPGPVGPWPPQSSGTGLDGGGGSSGWIHGAAGAPRTAPPPSTTAGGQAELPGFLSAERGADNRPAERGAGNRPAERGAGNRPAERGGASAGSVGDGGARASGQGAMAPTQSSAIRVNQTLQGRKRVGGASGAQTSTGGVAGFGRTAAKRSRGGSSRDAGT</sequence>
<accession>D8LEP5</accession>
<dbReference type="InParanoid" id="D8LEP5"/>
<dbReference type="OrthoDB" id="10529402at2759"/>
<feature type="compositionally biased region" description="Basic and acidic residues" evidence="1">
    <location>
        <begin position="487"/>
        <end position="499"/>
    </location>
</feature>
<feature type="compositionally biased region" description="Low complexity" evidence="1">
    <location>
        <begin position="583"/>
        <end position="593"/>
    </location>
</feature>
<evidence type="ECO:0000256" key="1">
    <source>
        <dbReference type="SAM" id="MobiDB-lite"/>
    </source>
</evidence>
<dbReference type="Proteomes" id="UP000002630">
    <property type="component" value="Linkage Group LG27"/>
</dbReference>
<evidence type="ECO:0000313" key="3">
    <source>
        <dbReference type="Proteomes" id="UP000002630"/>
    </source>
</evidence>
<keyword evidence="3" id="KW-1185">Reference proteome</keyword>
<dbReference type="EMBL" id="FN649752">
    <property type="protein sequence ID" value="CBN78608.1"/>
    <property type="molecule type" value="Genomic_DNA"/>
</dbReference>
<proteinExistence type="predicted"/>
<feature type="compositionally biased region" description="Gly residues" evidence="1">
    <location>
        <begin position="254"/>
        <end position="371"/>
    </location>
</feature>
<dbReference type="EMBL" id="FN647981">
    <property type="protein sequence ID" value="CBN78608.1"/>
    <property type="molecule type" value="Genomic_DNA"/>
</dbReference>
<feature type="region of interest" description="Disordered" evidence="1">
    <location>
        <begin position="487"/>
        <end position="527"/>
    </location>
</feature>
<feature type="region of interest" description="Disordered" evidence="1">
    <location>
        <begin position="539"/>
        <end position="718"/>
    </location>
</feature>
<gene>
    <name evidence="2" type="ORF">Esi_0137_0050</name>
</gene>
<dbReference type="AlphaFoldDB" id="D8LEP5"/>
<feature type="region of interest" description="Disordered" evidence="1">
    <location>
        <begin position="52"/>
        <end position="85"/>
    </location>
</feature>
<organism evidence="2 3">
    <name type="scientific">Ectocarpus siliculosus</name>
    <name type="common">Brown alga</name>
    <name type="synonym">Conferva siliculosa</name>
    <dbReference type="NCBI Taxonomy" id="2880"/>
    <lineage>
        <taxon>Eukaryota</taxon>
        <taxon>Sar</taxon>
        <taxon>Stramenopiles</taxon>
        <taxon>Ochrophyta</taxon>
        <taxon>PX clade</taxon>
        <taxon>Phaeophyceae</taxon>
        <taxon>Ectocarpales</taxon>
        <taxon>Ectocarpaceae</taxon>
        <taxon>Ectocarpus</taxon>
    </lineage>
</organism>
<feature type="region of interest" description="Disordered" evidence="1">
    <location>
        <begin position="173"/>
        <end position="206"/>
    </location>
</feature>